<organism evidence="2 3">
    <name type="scientific">Natranaerovirga hydrolytica</name>
    <dbReference type="NCBI Taxonomy" id="680378"/>
    <lineage>
        <taxon>Bacteria</taxon>
        <taxon>Bacillati</taxon>
        <taxon>Bacillota</taxon>
        <taxon>Clostridia</taxon>
        <taxon>Lachnospirales</taxon>
        <taxon>Natranaerovirgaceae</taxon>
        <taxon>Natranaerovirga</taxon>
    </lineage>
</organism>
<feature type="transmembrane region" description="Helical" evidence="1">
    <location>
        <begin position="62"/>
        <end position="80"/>
    </location>
</feature>
<dbReference type="EMBL" id="SMGQ01000015">
    <property type="protein sequence ID" value="TCK90543.1"/>
    <property type="molecule type" value="Genomic_DNA"/>
</dbReference>
<keyword evidence="1" id="KW-1133">Transmembrane helix</keyword>
<feature type="transmembrane region" description="Helical" evidence="1">
    <location>
        <begin position="101"/>
        <end position="131"/>
    </location>
</feature>
<protein>
    <recommendedName>
        <fullName evidence="4">ABC-2 type transport system permease protein</fullName>
    </recommendedName>
</protein>
<comment type="caution">
    <text evidence="2">The sequence shown here is derived from an EMBL/GenBank/DDBJ whole genome shotgun (WGS) entry which is preliminary data.</text>
</comment>
<feature type="transmembrane region" description="Helical" evidence="1">
    <location>
        <begin position="244"/>
        <end position="261"/>
    </location>
</feature>
<keyword evidence="1" id="KW-0812">Transmembrane</keyword>
<gene>
    <name evidence="2" type="ORF">EDC19_2312</name>
</gene>
<feature type="transmembrane region" description="Helical" evidence="1">
    <location>
        <begin position="21"/>
        <end position="42"/>
    </location>
</feature>
<evidence type="ECO:0000313" key="3">
    <source>
        <dbReference type="Proteomes" id="UP000294545"/>
    </source>
</evidence>
<name>A0A4R1ML47_9FIRM</name>
<dbReference type="RefSeq" id="WP_132282991.1">
    <property type="nucleotide sequence ID" value="NZ_SMGQ01000015.1"/>
</dbReference>
<keyword evidence="1" id="KW-0472">Membrane</keyword>
<evidence type="ECO:0000313" key="2">
    <source>
        <dbReference type="EMBL" id="TCK90543.1"/>
    </source>
</evidence>
<dbReference type="AlphaFoldDB" id="A0A4R1ML47"/>
<keyword evidence="3" id="KW-1185">Reference proteome</keyword>
<evidence type="ECO:0008006" key="4">
    <source>
        <dbReference type="Google" id="ProtNLM"/>
    </source>
</evidence>
<dbReference type="Proteomes" id="UP000294545">
    <property type="component" value="Unassembled WGS sequence"/>
</dbReference>
<accession>A0A4R1ML47</accession>
<evidence type="ECO:0000256" key="1">
    <source>
        <dbReference type="SAM" id="Phobius"/>
    </source>
</evidence>
<sequence>MGRILAFTKREIIRTTFSQKNIFCLILLSLITFFNILSINPGNNPNYNIWNGIFSCINHHNFLSYVYTPLFLYLISDVIWKSSTNSDILYQIRLKQRYHWWLSKTLTILVNGLIYTLIIVFISLIMSFFVFNLNLEWHWSSTTISLADDASRMALHFPKSAIHILPLQALLSAILLLFLGWSAMGLLSGVITLLVNNGFYGAIIAYIIFIGSNSILGNKSISFITNLHIDQHFFIRSYMNPNEISILFSFIYWVICFYLFYTLGQSIVLKKDFLDQLNTKN</sequence>
<reference evidence="2 3" key="1">
    <citation type="submission" date="2019-03" db="EMBL/GenBank/DDBJ databases">
        <title>Genomic Encyclopedia of Type Strains, Phase IV (KMG-IV): sequencing the most valuable type-strain genomes for metagenomic binning, comparative biology and taxonomic classification.</title>
        <authorList>
            <person name="Goeker M."/>
        </authorList>
    </citation>
    <scope>NUCLEOTIDE SEQUENCE [LARGE SCALE GENOMIC DNA]</scope>
    <source>
        <strain evidence="2 3">DSM 24176</strain>
    </source>
</reference>
<proteinExistence type="predicted"/>